<evidence type="ECO:0000313" key="2">
    <source>
        <dbReference type="EMBL" id="KAF9585311.1"/>
    </source>
</evidence>
<dbReference type="Proteomes" id="UP000780801">
    <property type="component" value="Unassembled WGS sequence"/>
</dbReference>
<feature type="compositionally biased region" description="Basic and acidic residues" evidence="1">
    <location>
        <begin position="244"/>
        <end position="254"/>
    </location>
</feature>
<evidence type="ECO:0000313" key="3">
    <source>
        <dbReference type="Proteomes" id="UP000780801"/>
    </source>
</evidence>
<protein>
    <submittedName>
        <fullName evidence="2">Uncharacterized protein</fullName>
    </submittedName>
</protein>
<feature type="compositionally biased region" description="Basic residues" evidence="1">
    <location>
        <begin position="98"/>
        <end position="119"/>
    </location>
</feature>
<evidence type="ECO:0000256" key="1">
    <source>
        <dbReference type="SAM" id="MobiDB-lite"/>
    </source>
</evidence>
<dbReference type="OrthoDB" id="2449020at2759"/>
<name>A0A9P6KHM6_9FUNG</name>
<keyword evidence="3" id="KW-1185">Reference proteome</keyword>
<feature type="compositionally biased region" description="Low complexity" evidence="1">
    <location>
        <begin position="37"/>
        <end position="49"/>
    </location>
</feature>
<dbReference type="AlphaFoldDB" id="A0A9P6KHM6"/>
<gene>
    <name evidence="2" type="ORF">BGW38_002950</name>
</gene>
<reference evidence="2" key="1">
    <citation type="journal article" date="2020" name="Fungal Divers.">
        <title>Resolving the Mortierellaceae phylogeny through synthesis of multi-gene phylogenetics and phylogenomics.</title>
        <authorList>
            <person name="Vandepol N."/>
            <person name="Liber J."/>
            <person name="Desiro A."/>
            <person name="Na H."/>
            <person name="Kennedy M."/>
            <person name="Barry K."/>
            <person name="Grigoriev I.V."/>
            <person name="Miller A.N."/>
            <person name="O'Donnell K."/>
            <person name="Stajich J.E."/>
            <person name="Bonito G."/>
        </authorList>
    </citation>
    <scope>NUCLEOTIDE SEQUENCE</scope>
    <source>
        <strain evidence="2">KOD1015</strain>
    </source>
</reference>
<accession>A0A9P6KHM6</accession>
<feature type="region of interest" description="Disordered" evidence="1">
    <location>
        <begin position="1"/>
        <end position="254"/>
    </location>
</feature>
<feature type="compositionally biased region" description="Pro residues" evidence="1">
    <location>
        <begin position="173"/>
        <end position="192"/>
    </location>
</feature>
<comment type="caution">
    <text evidence="2">The sequence shown here is derived from an EMBL/GenBank/DDBJ whole genome shotgun (WGS) entry which is preliminary data.</text>
</comment>
<feature type="compositionally biased region" description="Polar residues" evidence="1">
    <location>
        <begin position="150"/>
        <end position="172"/>
    </location>
</feature>
<proteinExistence type="predicted"/>
<sequence>MFSKSNKRISLNPLDKTSYDGDTTPIMTDYAPPTPSAPTRAATAHHGSSSSGGGRTLRSAPIHLPTPMDDGRGQRSPQQSQFRQHGQGGGPRPPNGGARRHNTFSSSGHHHGQGSRHRQPPIEQQPQSHPMMYNHASRSQHDLYNPPKSPNTLGYQTTPQMYSPTSPSFQQYPPSPGSPLPPYVERPPPAMMQPPQYSNSSWQAGSKSGGGGRMGPSRSTSDPEIELYENSSYYTNRNRAQQARNERQREQARQRQQQEEKNECCGCFKELAEFCPCCCFCCMLGAAGAA</sequence>
<dbReference type="EMBL" id="JAABOA010000208">
    <property type="protein sequence ID" value="KAF9585311.1"/>
    <property type="molecule type" value="Genomic_DNA"/>
</dbReference>
<organism evidence="2 3">
    <name type="scientific">Lunasporangiospora selenospora</name>
    <dbReference type="NCBI Taxonomy" id="979761"/>
    <lineage>
        <taxon>Eukaryota</taxon>
        <taxon>Fungi</taxon>
        <taxon>Fungi incertae sedis</taxon>
        <taxon>Mucoromycota</taxon>
        <taxon>Mortierellomycotina</taxon>
        <taxon>Mortierellomycetes</taxon>
        <taxon>Mortierellales</taxon>
        <taxon>Mortierellaceae</taxon>
        <taxon>Lunasporangiospora</taxon>
    </lineage>
</organism>